<dbReference type="InterPro" id="IPR018077">
    <property type="entry name" value="Glyco_hydro_fam25_subgr"/>
</dbReference>
<dbReference type="EC" id="3.2.1.17" evidence="5"/>
<dbReference type="GO" id="GO:0009253">
    <property type="term" value="P:peptidoglycan catabolic process"/>
    <property type="evidence" value="ECO:0007669"/>
    <property type="project" value="InterPro"/>
</dbReference>
<dbReference type="PROSITE" id="PS51904">
    <property type="entry name" value="GLYCOSYL_HYDROL_F25_2"/>
    <property type="match status" value="1"/>
</dbReference>
<dbReference type="EMBL" id="UGTP01000001">
    <property type="protein sequence ID" value="SUC11709.1"/>
    <property type="molecule type" value="Genomic_DNA"/>
</dbReference>
<evidence type="ECO:0000256" key="4">
    <source>
        <dbReference type="SAM" id="Phobius"/>
    </source>
</evidence>
<dbReference type="Gene3D" id="3.20.20.80">
    <property type="entry name" value="Glycosidases"/>
    <property type="match status" value="1"/>
</dbReference>
<keyword evidence="4" id="KW-0812">Transmembrane</keyword>
<dbReference type="PANTHER" id="PTHR34135">
    <property type="entry name" value="LYSOZYME"/>
    <property type="match status" value="1"/>
</dbReference>
<dbReference type="SMART" id="SM00641">
    <property type="entry name" value="Glyco_25"/>
    <property type="match status" value="1"/>
</dbReference>
<evidence type="ECO:0000256" key="1">
    <source>
        <dbReference type="ARBA" id="ARBA00010646"/>
    </source>
</evidence>
<sequence length="581" mass="67161">MLYLHILQTKKRIIIFALLLVLSAFIIYLLLPPTTKAINQSALVVEQQAYYQLEINGKPTFFFTNYTPTKLIGGAMQADSVRPRKTRTHAYWVNSLSLPFTCFGRVVTKWSNRPSTILSFSSFALHQLIANELKRTDDELADLQTQYNELSYYMRVHNVQDYGYNTVAAYHWHIQRQRDSLQTVINALENIPRKAHLRVKQINRYIALYGKHNSKRIMCNRIAIYAADSSLLLQTQTKSTPHNESAVLSVETAKTKLLHWSNTSINQPLQKGMPYKQGYYVGETKNSVPNGYGQHHGNNGSFYDGHWLNGKPDGFGFYIAPHEYLQVGEWKDGMFKGERMNHNSERIYGIDLSKHQHEKGTKHYNIEWAKLRITDLGKISTKQITGQVNYPIAFVYIKSTEGRTVLNPYYRNDYLQAHKHGIRVGTYHFFSTTSSGTEQAQYFLQHSLFTKGDLPAVLDVEPSDEQIAKMGRPAVMFQHIRNWLKTVYSATKIRPILYISQMFTKRYLPMAIDIQGEYSVWIARYGEYKPELKLTYWQLSPDGKVRGIHGDVDINVFNGYRNQYETFLQKHSFSSTPTQKP</sequence>
<keyword evidence="4" id="KW-0472">Membrane</keyword>
<dbReference type="SUPFAM" id="SSF51445">
    <property type="entry name" value="(Trans)glycosidases"/>
    <property type="match status" value="1"/>
</dbReference>
<accession>A0A379EZ89</accession>
<dbReference type="InterPro" id="IPR002053">
    <property type="entry name" value="Glyco_hydro_25"/>
</dbReference>
<dbReference type="GeneID" id="78570292"/>
<organism evidence="5 6">
    <name type="scientific">Prevotella pallens</name>
    <dbReference type="NCBI Taxonomy" id="60133"/>
    <lineage>
        <taxon>Bacteria</taxon>
        <taxon>Pseudomonadati</taxon>
        <taxon>Bacteroidota</taxon>
        <taxon>Bacteroidia</taxon>
        <taxon>Bacteroidales</taxon>
        <taxon>Prevotellaceae</taxon>
        <taxon>Prevotella</taxon>
    </lineage>
</organism>
<dbReference type="Proteomes" id="UP000254235">
    <property type="component" value="Unassembled WGS sequence"/>
</dbReference>
<feature type="transmembrane region" description="Helical" evidence="4">
    <location>
        <begin position="12"/>
        <end position="31"/>
    </location>
</feature>
<dbReference type="GO" id="GO:0003796">
    <property type="term" value="F:lysozyme activity"/>
    <property type="evidence" value="ECO:0007669"/>
    <property type="project" value="UniProtKB-EC"/>
</dbReference>
<dbReference type="Pfam" id="PF01183">
    <property type="entry name" value="Glyco_hydro_25"/>
    <property type="match status" value="1"/>
</dbReference>
<name>A0A379EZ89_9BACT</name>
<dbReference type="AlphaFoldDB" id="A0A379EZ89"/>
<dbReference type="RefSeq" id="WP_115082944.1">
    <property type="nucleotide sequence ID" value="NZ_UGTP01000001.1"/>
</dbReference>
<evidence type="ECO:0000313" key="6">
    <source>
        <dbReference type="Proteomes" id="UP000254235"/>
    </source>
</evidence>
<dbReference type="PANTHER" id="PTHR34135:SF2">
    <property type="entry name" value="LYSOZYME"/>
    <property type="match status" value="1"/>
</dbReference>
<protein>
    <submittedName>
        <fullName evidence="5">Lysozyme M1</fullName>
        <ecNumber evidence="5">3.2.1.17</ecNumber>
    </submittedName>
</protein>
<dbReference type="GO" id="GO:0016998">
    <property type="term" value="P:cell wall macromolecule catabolic process"/>
    <property type="evidence" value="ECO:0007669"/>
    <property type="project" value="InterPro"/>
</dbReference>
<reference evidence="5 6" key="1">
    <citation type="submission" date="2018-06" db="EMBL/GenBank/DDBJ databases">
        <authorList>
            <consortium name="Pathogen Informatics"/>
            <person name="Doyle S."/>
        </authorList>
    </citation>
    <scope>NUCLEOTIDE SEQUENCE [LARGE SCALE GENOMIC DNA]</scope>
    <source>
        <strain evidence="5 6">NCTC13043</strain>
    </source>
</reference>
<keyword evidence="4" id="KW-1133">Transmembrane helix</keyword>
<dbReference type="OrthoDB" id="1082528at2"/>
<dbReference type="GO" id="GO:0016052">
    <property type="term" value="P:carbohydrate catabolic process"/>
    <property type="evidence" value="ECO:0007669"/>
    <property type="project" value="TreeGrafter"/>
</dbReference>
<keyword evidence="3 5" id="KW-0326">Glycosidase</keyword>
<comment type="similarity">
    <text evidence="1">Belongs to the glycosyl hydrolase 25 family.</text>
</comment>
<evidence type="ECO:0000256" key="2">
    <source>
        <dbReference type="ARBA" id="ARBA00022801"/>
    </source>
</evidence>
<proteinExistence type="inferred from homology"/>
<gene>
    <name evidence="5" type="primary">acm_1</name>
    <name evidence="5" type="ORF">NCTC13043_00565</name>
</gene>
<evidence type="ECO:0000256" key="3">
    <source>
        <dbReference type="ARBA" id="ARBA00023295"/>
    </source>
</evidence>
<keyword evidence="2 5" id="KW-0378">Hydrolase</keyword>
<evidence type="ECO:0000313" key="5">
    <source>
        <dbReference type="EMBL" id="SUC11709.1"/>
    </source>
</evidence>
<dbReference type="SUPFAM" id="SSF82185">
    <property type="entry name" value="Histone H3 K4-specific methyltransferase SET7/9 N-terminal domain"/>
    <property type="match status" value="1"/>
</dbReference>
<dbReference type="InterPro" id="IPR017853">
    <property type="entry name" value="GH"/>
</dbReference>